<reference evidence="1 2" key="1">
    <citation type="submission" date="2016-10" db="EMBL/GenBank/DDBJ databases">
        <authorList>
            <person name="de Groot N.N."/>
        </authorList>
    </citation>
    <scope>NUCLEOTIDE SEQUENCE [LARGE SCALE GENOMIC DNA]</scope>
    <source>
        <strain evidence="1 2">ASO4-2</strain>
    </source>
</reference>
<name>A0A1G6CXG1_9BACT</name>
<organism evidence="1 2">
    <name type="scientific">Desulfonatronum thiosulfatophilum</name>
    <dbReference type="NCBI Taxonomy" id="617002"/>
    <lineage>
        <taxon>Bacteria</taxon>
        <taxon>Pseudomonadati</taxon>
        <taxon>Thermodesulfobacteriota</taxon>
        <taxon>Desulfovibrionia</taxon>
        <taxon>Desulfovibrionales</taxon>
        <taxon>Desulfonatronaceae</taxon>
        <taxon>Desulfonatronum</taxon>
    </lineage>
</organism>
<evidence type="ECO:0000313" key="1">
    <source>
        <dbReference type="EMBL" id="SDB37566.1"/>
    </source>
</evidence>
<dbReference type="OrthoDB" id="5418918at2"/>
<sequence>MQILIATTRSADFYDFAEALNRDLKDADLLFTNSWANALAAVKMSAPAFIILDEGLPEGAPLELTRELLKINAMINTIVVSSLDEENFHRAGEGLGILASVPLNPTAQDGTNLARLMLRLTRNGKTSRTTSCHAVKM</sequence>
<dbReference type="InterPro" id="IPR011006">
    <property type="entry name" value="CheY-like_superfamily"/>
</dbReference>
<proteinExistence type="predicted"/>
<gene>
    <name evidence="1" type="ORF">SAMN05660653_01802</name>
</gene>
<dbReference type="Proteomes" id="UP000198771">
    <property type="component" value="Unassembled WGS sequence"/>
</dbReference>
<dbReference type="EMBL" id="FMXO01000009">
    <property type="protein sequence ID" value="SDB37566.1"/>
    <property type="molecule type" value="Genomic_DNA"/>
</dbReference>
<dbReference type="AlphaFoldDB" id="A0A1G6CXG1"/>
<protein>
    <recommendedName>
        <fullName evidence="3">Response regulatory domain-containing protein</fullName>
    </recommendedName>
</protein>
<dbReference type="SUPFAM" id="SSF52172">
    <property type="entry name" value="CheY-like"/>
    <property type="match status" value="1"/>
</dbReference>
<keyword evidence="2" id="KW-1185">Reference proteome</keyword>
<dbReference type="RefSeq" id="WP_092120281.1">
    <property type="nucleotide sequence ID" value="NZ_FMXO01000009.1"/>
</dbReference>
<dbReference type="STRING" id="617002.SAMN05660653_01802"/>
<dbReference type="Gene3D" id="3.40.50.2300">
    <property type="match status" value="1"/>
</dbReference>
<evidence type="ECO:0000313" key="2">
    <source>
        <dbReference type="Proteomes" id="UP000198771"/>
    </source>
</evidence>
<accession>A0A1G6CXG1</accession>
<evidence type="ECO:0008006" key="3">
    <source>
        <dbReference type="Google" id="ProtNLM"/>
    </source>
</evidence>